<dbReference type="AlphaFoldDB" id="A0AAN6TQ00"/>
<evidence type="ECO:0000313" key="1">
    <source>
        <dbReference type="EMBL" id="KAK4118530.1"/>
    </source>
</evidence>
<organism evidence="1 2">
    <name type="scientific">Parathielavia appendiculata</name>
    <dbReference type="NCBI Taxonomy" id="2587402"/>
    <lineage>
        <taxon>Eukaryota</taxon>
        <taxon>Fungi</taxon>
        <taxon>Dikarya</taxon>
        <taxon>Ascomycota</taxon>
        <taxon>Pezizomycotina</taxon>
        <taxon>Sordariomycetes</taxon>
        <taxon>Sordariomycetidae</taxon>
        <taxon>Sordariales</taxon>
        <taxon>Chaetomiaceae</taxon>
        <taxon>Parathielavia</taxon>
    </lineage>
</organism>
<comment type="caution">
    <text evidence="1">The sequence shown here is derived from an EMBL/GenBank/DDBJ whole genome shotgun (WGS) entry which is preliminary data.</text>
</comment>
<sequence>MLPSNNRTHYKSDPHRHTHCDPSVLGINIEDGALRTFWRPRRFWGALKTAIQNARTKKA</sequence>
<accession>A0AAN6TQ00</accession>
<dbReference type="GeneID" id="87830876"/>
<reference evidence="1" key="2">
    <citation type="submission" date="2023-05" db="EMBL/GenBank/DDBJ databases">
        <authorList>
            <consortium name="Lawrence Berkeley National Laboratory"/>
            <person name="Steindorff A."/>
            <person name="Hensen N."/>
            <person name="Bonometti L."/>
            <person name="Westerberg I."/>
            <person name="Brannstrom I.O."/>
            <person name="Guillou S."/>
            <person name="Cros-Aarteil S."/>
            <person name="Calhoun S."/>
            <person name="Haridas S."/>
            <person name="Kuo A."/>
            <person name="Mondo S."/>
            <person name="Pangilinan J."/>
            <person name="Riley R."/>
            <person name="Labutti K."/>
            <person name="Andreopoulos B."/>
            <person name="Lipzen A."/>
            <person name="Chen C."/>
            <person name="Yanf M."/>
            <person name="Daum C."/>
            <person name="Ng V."/>
            <person name="Clum A."/>
            <person name="Ohm R."/>
            <person name="Martin F."/>
            <person name="Silar P."/>
            <person name="Natvig D."/>
            <person name="Lalanne C."/>
            <person name="Gautier V."/>
            <person name="Ament-Velasquez S.L."/>
            <person name="Kruys A."/>
            <person name="Hutchinson M.I."/>
            <person name="Powell A.J."/>
            <person name="Barry K."/>
            <person name="Miller A.N."/>
            <person name="Grigoriev I.V."/>
            <person name="Debuchy R."/>
            <person name="Gladieux P."/>
            <person name="Thoren M.H."/>
            <person name="Johannesson H."/>
        </authorList>
    </citation>
    <scope>NUCLEOTIDE SEQUENCE</scope>
    <source>
        <strain evidence="1">CBS 731.68</strain>
    </source>
</reference>
<evidence type="ECO:0000313" key="2">
    <source>
        <dbReference type="Proteomes" id="UP001302602"/>
    </source>
</evidence>
<gene>
    <name evidence="1" type="ORF">N657DRAFT_651167</name>
</gene>
<dbReference type="EMBL" id="MU853265">
    <property type="protein sequence ID" value="KAK4118530.1"/>
    <property type="molecule type" value="Genomic_DNA"/>
</dbReference>
<name>A0AAN6TQ00_9PEZI</name>
<keyword evidence="2" id="KW-1185">Reference proteome</keyword>
<dbReference type="RefSeq" id="XP_062642303.1">
    <property type="nucleotide sequence ID" value="XM_062794107.1"/>
</dbReference>
<proteinExistence type="predicted"/>
<protein>
    <submittedName>
        <fullName evidence="1">Uncharacterized protein</fullName>
    </submittedName>
</protein>
<reference evidence="1" key="1">
    <citation type="journal article" date="2023" name="Mol. Phylogenet. Evol.">
        <title>Genome-scale phylogeny and comparative genomics of the fungal order Sordariales.</title>
        <authorList>
            <person name="Hensen N."/>
            <person name="Bonometti L."/>
            <person name="Westerberg I."/>
            <person name="Brannstrom I.O."/>
            <person name="Guillou S."/>
            <person name="Cros-Aarteil S."/>
            <person name="Calhoun S."/>
            <person name="Haridas S."/>
            <person name="Kuo A."/>
            <person name="Mondo S."/>
            <person name="Pangilinan J."/>
            <person name="Riley R."/>
            <person name="LaButti K."/>
            <person name="Andreopoulos B."/>
            <person name="Lipzen A."/>
            <person name="Chen C."/>
            <person name="Yan M."/>
            <person name="Daum C."/>
            <person name="Ng V."/>
            <person name="Clum A."/>
            <person name="Steindorff A."/>
            <person name="Ohm R.A."/>
            <person name="Martin F."/>
            <person name="Silar P."/>
            <person name="Natvig D.O."/>
            <person name="Lalanne C."/>
            <person name="Gautier V."/>
            <person name="Ament-Velasquez S.L."/>
            <person name="Kruys A."/>
            <person name="Hutchinson M.I."/>
            <person name="Powell A.J."/>
            <person name="Barry K."/>
            <person name="Miller A.N."/>
            <person name="Grigoriev I.V."/>
            <person name="Debuchy R."/>
            <person name="Gladieux P."/>
            <person name="Hiltunen Thoren M."/>
            <person name="Johannesson H."/>
        </authorList>
    </citation>
    <scope>NUCLEOTIDE SEQUENCE</scope>
    <source>
        <strain evidence="1">CBS 731.68</strain>
    </source>
</reference>
<dbReference type="Proteomes" id="UP001302602">
    <property type="component" value="Unassembled WGS sequence"/>
</dbReference>